<evidence type="ECO:0000256" key="1">
    <source>
        <dbReference type="SAM" id="SignalP"/>
    </source>
</evidence>
<feature type="chain" id="PRO_5043584642" evidence="1">
    <location>
        <begin position="24"/>
        <end position="141"/>
    </location>
</feature>
<sequence length="141" mass="15250">PLYKMKGILSFILIASAIAVGRASERREGKQFLFDGRSGCNSTDTCSSKKGECKAHKACYLERGISSYDCTGKKKSDNPANCECCAPDKCPRDNDACSAQGGTCRKYCLGDKEDQLESITCNGSCKCCKPKRKVTTPPPSK</sequence>
<gene>
    <name evidence="2" type="ORF">MNOR_LOCUS30146</name>
</gene>
<dbReference type="AlphaFoldDB" id="A0AAV2RZW3"/>
<feature type="non-terminal residue" evidence="2">
    <location>
        <position position="141"/>
    </location>
</feature>
<protein>
    <submittedName>
        <fullName evidence="2">Uncharacterized protein</fullName>
    </submittedName>
</protein>
<feature type="non-terminal residue" evidence="2">
    <location>
        <position position="1"/>
    </location>
</feature>
<dbReference type="Proteomes" id="UP001497623">
    <property type="component" value="Unassembled WGS sequence"/>
</dbReference>
<evidence type="ECO:0000313" key="3">
    <source>
        <dbReference type="Proteomes" id="UP001497623"/>
    </source>
</evidence>
<accession>A0AAV2RZW3</accession>
<evidence type="ECO:0000313" key="2">
    <source>
        <dbReference type="EMBL" id="CAL4147904.1"/>
    </source>
</evidence>
<name>A0AAV2RZW3_MEGNR</name>
<comment type="caution">
    <text evidence="2">The sequence shown here is derived from an EMBL/GenBank/DDBJ whole genome shotgun (WGS) entry which is preliminary data.</text>
</comment>
<proteinExistence type="predicted"/>
<feature type="signal peptide" evidence="1">
    <location>
        <begin position="1"/>
        <end position="23"/>
    </location>
</feature>
<dbReference type="EMBL" id="CAXKWB010036299">
    <property type="protein sequence ID" value="CAL4147904.1"/>
    <property type="molecule type" value="Genomic_DNA"/>
</dbReference>
<keyword evidence="1" id="KW-0732">Signal</keyword>
<organism evidence="2 3">
    <name type="scientific">Meganyctiphanes norvegica</name>
    <name type="common">Northern krill</name>
    <name type="synonym">Thysanopoda norvegica</name>
    <dbReference type="NCBI Taxonomy" id="48144"/>
    <lineage>
        <taxon>Eukaryota</taxon>
        <taxon>Metazoa</taxon>
        <taxon>Ecdysozoa</taxon>
        <taxon>Arthropoda</taxon>
        <taxon>Crustacea</taxon>
        <taxon>Multicrustacea</taxon>
        <taxon>Malacostraca</taxon>
        <taxon>Eumalacostraca</taxon>
        <taxon>Eucarida</taxon>
        <taxon>Euphausiacea</taxon>
        <taxon>Euphausiidae</taxon>
        <taxon>Meganyctiphanes</taxon>
    </lineage>
</organism>
<reference evidence="2 3" key="1">
    <citation type="submission" date="2024-05" db="EMBL/GenBank/DDBJ databases">
        <authorList>
            <person name="Wallberg A."/>
        </authorList>
    </citation>
    <scope>NUCLEOTIDE SEQUENCE [LARGE SCALE GENOMIC DNA]</scope>
</reference>
<keyword evidence="3" id="KW-1185">Reference proteome</keyword>